<dbReference type="HAMAP" id="MF_00161">
    <property type="entry name" value="LspA"/>
    <property type="match status" value="1"/>
</dbReference>
<comment type="caution">
    <text evidence="9">Lacks conserved residue(s) required for the propagation of feature annotation.</text>
</comment>
<keyword evidence="5 9" id="KW-0064">Aspartyl protease</keyword>
<keyword evidence="4 9" id="KW-0812">Transmembrane</keyword>
<dbReference type="UniPathway" id="UPA00665"/>
<keyword evidence="3 9" id="KW-0645">Protease</keyword>
<dbReference type="PROSITE" id="PS00855">
    <property type="entry name" value="SPASE_II"/>
    <property type="match status" value="1"/>
</dbReference>
<comment type="function">
    <text evidence="9 10">This protein specifically catalyzes the removal of signal peptides from prolipoproteins.</text>
</comment>
<dbReference type="Proteomes" id="UP000199197">
    <property type="component" value="Unassembled WGS sequence"/>
</dbReference>
<feature type="transmembrane region" description="Helical" evidence="9">
    <location>
        <begin position="154"/>
        <end position="172"/>
    </location>
</feature>
<evidence type="ECO:0000256" key="4">
    <source>
        <dbReference type="ARBA" id="ARBA00022692"/>
    </source>
</evidence>
<feature type="active site" evidence="9">
    <location>
        <position position="133"/>
    </location>
</feature>
<keyword evidence="13" id="KW-1185">Reference proteome</keyword>
<dbReference type="Pfam" id="PF01252">
    <property type="entry name" value="Peptidase_A8"/>
    <property type="match status" value="1"/>
</dbReference>
<dbReference type="RefSeq" id="WP_092348876.1">
    <property type="nucleotide sequence ID" value="NZ_CZVW01000007.1"/>
</dbReference>
<dbReference type="EC" id="3.4.23.36" evidence="9"/>
<keyword evidence="8 9" id="KW-0472">Membrane</keyword>
<feature type="active site" evidence="9">
    <location>
        <position position="159"/>
    </location>
</feature>
<dbReference type="PANTHER" id="PTHR33695:SF1">
    <property type="entry name" value="LIPOPROTEIN SIGNAL PEPTIDASE"/>
    <property type="match status" value="1"/>
</dbReference>
<organism evidence="12 13">
    <name type="scientific">Candidatus Chryseopegocella kryptomonas</name>
    <dbReference type="NCBI Taxonomy" id="1633643"/>
    <lineage>
        <taxon>Bacteria</taxon>
        <taxon>Pseudomonadati</taxon>
        <taxon>Candidatus Kryptoniota</taxon>
        <taxon>Candidatus Chryseopegocella</taxon>
    </lineage>
</organism>
<keyword evidence="6 9" id="KW-0378">Hydrolase</keyword>
<dbReference type="PANTHER" id="PTHR33695">
    <property type="entry name" value="LIPOPROTEIN SIGNAL PEPTIDASE"/>
    <property type="match status" value="1"/>
</dbReference>
<name>A0A0P1MWD8_9BACT</name>
<comment type="pathway">
    <text evidence="9">Protein modification; lipoprotein biosynthesis (signal peptide cleavage).</text>
</comment>
<feature type="transmembrane region" description="Helical" evidence="9">
    <location>
        <begin position="94"/>
        <end position="112"/>
    </location>
</feature>
<evidence type="ECO:0000313" key="12">
    <source>
        <dbReference type="EMBL" id="CUT00200.1"/>
    </source>
</evidence>
<dbReference type="EMBL" id="CZVW01000007">
    <property type="protein sequence ID" value="CUT00200.1"/>
    <property type="molecule type" value="Genomic_DNA"/>
</dbReference>
<evidence type="ECO:0000256" key="5">
    <source>
        <dbReference type="ARBA" id="ARBA00022750"/>
    </source>
</evidence>
<dbReference type="GO" id="GO:0005886">
    <property type="term" value="C:plasma membrane"/>
    <property type="evidence" value="ECO:0007669"/>
    <property type="project" value="UniProtKB-SubCell"/>
</dbReference>
<evidence type="ECO:0000256" key="11">
    <source>
        <dbReference type="RuleBase" id="RU004181"/>
    </source>
</evidence>
<dbReference type="PRINTS" id="PR00781">
    <property type="entry name" value="LIPOSIGPTASE"/>
</dbReference>
<protein>
    <recommendedName>
        <fullName evidence="9">Lipoprotein signal peptidase</fullName>
        <ecNumber evidence="9">3.4.23.36</ecNumber>
    </recommendedName>
    <alternativeName>
        <fullName evidence="9">Prolipoprotein signal peptidase</fullName>
    </alternativeName>
    <alternativeName>
        <fullName evidence="9">Signal peptidase II</fullName>
        <shortName evidence="9">SPase II</shortName>
    </alternativeName>
</protein>
<dbReference type="GO" id="GO:0004190">
    <property type="term" value="F:aspartic-type endopeptidase activity"/>
    <property type="evidence" value="ECO:0007669"/>
    <property type="project" value="UniProtKB-UniRule"/>
</dbReference>
<accession>A0A0P1MWD8</accession>
<dbReference type="NCBIfam" id="TIGR00077">
    <property type="entry name" value="lspA"/>
    <property type="match status" value="1"/>
</dbReference>
<dbReference type="OrthoDB" id="9810259at2"/>
<comment type="similarity">
    <text evidence="1 9 11">Belongs to the peptidase A8 family.</text>
</comment>
<evidence type="ECO:0000256" key="10">
    <source>
        <dbReference type="RuleBase" id="RU000594"/>
    </source>
</evidence>
<evidence type="ECO:0000256" key="6">
    <source>
        <dbReference type="ARBA" id="ARBA00022801"/>
    </source>
</evidence>
<dbReference type="GO" id="GO:0006508">
    <property type="term" value="P:proteolysis"/>
    <property type="evidence" value="ECO:0007669"/>
    <property type="project" value="UniProtKB-KW"/>
</dbReference>
<evidence type="ECO:0000313" key="13">
    <source>
        <dbReference type="Proteomes" id="UP000199197"/>
    </source>
</evidence>
<comment type="catalytic activity">
    <reaction evidence="9 10">
        <text>Release of signal peptides from bacterial membrane prolipoproteins. Hydrolyzes -Xaa-Yaa-Zaa-|-(S,diacylglyceryl)Cys-, in which Xaa is hydrophobic (preferably Leu), and Yaa (Ala or Ser) and Zaa (Gly or Ala) have small, neutral side chains.</text>
        <dbReference type="EC" id="3.4.23.36"/>
    </reaction>
</comment>
<evidence type="ECO:0000256" key="9">
    <source>
        <dbReference type="HAMAP-Rule" id="MF_00161"/>
    </source>
</evidence>
<evidence type="ECO:0000256" key="1">
    <source>
        <dbReference type="ARBA" id="ARBA00006139"/>
    </source>
</evidence>
<comment type="subcellular location">
    <subcellularLocation>
        <location evidence="9">Cell membrane</location>
        <topology evidence="9">Multi-pass membrane protein</topology>
    </subcellularLocation>
</comment>
<evidence type="ECO:0000256" key="8">
    <source>
        <dbReference type="ARBA" id="ARBA00023136"/>
    </source>
</evidence>
<gene>
    <name evidence="9" type="primary">lspA</name>
    <name evidence="12" type="ORF">JGI23_00806</name>
</gene>
<evidence type="ECO:0000256" key="2">
    <source>
        <dbReference type="ARBA" id="ARBA00022475"/>
    </source>
</evidence>
<proteinExistence type="inferred from homology"/>
<dbReference type="AlphaFoldDB" id="A0A0P1MWD8"/>
<sequence>MKILYVSLLIILLDQTTKLLVRGFEIPSLGIKVEGMRIGETKQVIGDLVRITYTENPGIAFGINLGNKFYLTLLALIAVIIVFAYLYKVRNGNFATRLSLGMILGGAIGNLIDRIFYGVIFNYGKIFHGRVVDFIDIDFFDIKIFGYHIDRWPIFNIADASVTIGVLILLFAHHKEPQQIQIEEINAETLGTDEGETK</sequence>
<dbReference type="InterPro" id="IPR001872">
    <property type="entry name" value="Peptidase_A8"/>
</dbReference>
<feature type="transmembrane region" description="Helical" evidence="9">
    <location>
        <begin position="69"/>
        <end position="87"/>
    </location>
</feature>
<keyword evidence="7 9" id="KW-1133">Transmembrane helix</keyword>
<evidence type="ECO:0000256" key="7">
    <source>
        <dbReference type="ARBA" id="ARBA00022989"/>
    </source>
</evidence>
<keyword evidence="2 9" id="KW-1003">Cell membrane</keyword>
<reference evidence="13" key="1">
    <citation type="submission" date="2015-11" db="EMBL/GenBank/DDBJ databases">
        <authorList>
            <person name="Varghese N."/>
        </authorList>
    </citation>
    <scope>NUCLEOTIDE SEQUENCE [LARGE SCALE GENOMIC DNA]</scope>
    <source>
        <strain evidence="13">JGI-23</strain>
    </source>
</reference>
<evidence type="ECO:0000256" key="3">
    <source>
        <dbReference type="ARBA" id="ARBA00022670"/>
    </source>
</evidence>